<evidence type="ECO:0000313" key="2">
    <source>
        <dbReference type="Proteomes" id="UP001152607"/>
    </source>
</evidence>
<evidence type="ECO:0000313" key="1">
    <source>
        <dbReference type="EMBL" id="CAI6341779.1"/>
    </source>
</evidence>
<dbReference type="EMBL" id="CAOQHR010000012">
    <property type="protein sequence ID" value="CAI6341779.1"/>
    <property type="molecule type" value="Genomic_DNA"/>
</dbReference>
<accession>A0A9W4XRP7</accession>
<name>A0A9W4XRP7_9PLEO</name>
<comment type="caution">
    <text evidence="1">The sequence shown here is derived from an EMBL/GenBank/DDBJ whole genome shotgun (WGS) entry which is preliminary data.</text>
</comment>
<proteinExistence type="predicted"/>
<dbReference type="Proteomes" id="UP001152607">
    <property type="component" value="Unassembled WGS sequence"/>
</dbReference>
<reference evidence="1" key="1">
    <citation type="submission" date="2023-01" db="EMBL/GenBank/DDBJ databases">
        <authorList>
            <person name="Van Ghelder C."/>
            <person name="Rancurel C."/>
        </authorList>
    </citation>
    <scope>NUCLEOTIDE SEQUENCE</scope>
    <source>
        <strain evidence="1">CNCM I-4278</strain>
    </source>
</reference>
<gene>
    <name evidence="1" type="ORF">PDIGIT_LOCUS14979</name>
</gene>
<dbReference type="AlphaFoldDB" id="A0A9W4XRP7"/>
<protein>
    <submittedName>
        <fullName evidence="1">Uncharacterized protein</fullName>
    </submittedName>
</protein>
<keyword evidence="2" id="KW-1185">Reference proteome</keyword>
<organism evidence="1 2">
    <name type="scientific">Periconia digitata</name>
    <dbReference type="NCBI Taxonomy" id="1303443"/>
    <lineage>
        <taxon>Eukaryota</taxon>
        <taxon>Fungi</taxon>
        <taxon>Dikarya</taxon>
        <taxon>Ascomycota</taxon>
        <taxon>Pezizomycotina</taxon>
        <taxon>Dothideomycetes</taxon>
        <taxon>Pleosporomycetidae</taxon>
        <taxon>Pleosporales</taxon>
        <taxon>Massarineae</taxon>
        <taxon>Periconiaceae</taxon>
        <taxon>Periconia</taxon>
    </lineage>
</organism>
<sequence>MISSRLLIVEYLPYCQSPPIDAPSRQEIDSKQIAADAKDGYNLMPAHARRSTSYRLLSRFHKNISNQFSGVKRTVIQKGTRCLKAY</sequence>